<evidence type="ECO:0000256" key="3">
    <source>
        <dbReference type="ARBA" id="ARBA00022801"/>
    </source>
</evidence>
<evidence type="ECO:0000256" key="2">
    <source>
        <dbReference type="ARBA" id="ARBA00022797"/>
    </source>
</evidence>
<dbReference type="RefSeq" id="WP_006800879.1">
    <property type="nucleotide sequence ID" value="NZ_GL891988.1"/>
</dbReference>
<sequence length="382" mass="43899">MSIEVNKETFLPFRINVSQAEIDDLKQRLSTIRWPEKETVSDWQQGVPLAKAQELADYWRNKYDWKRFEKQANTYSQFITNIDGIDIHFFHVKSKYENALPLILLHGWPGSIVEFIKLIEPLTNPVAHGGKAEDAFHVIIPSIPGWGFSELPKEVGWDMSKSAQAFIILMQRLGYSRWAVQGGDLGGAIATSMGQIAPDGLIGIHLNILYIMPNPFPENLTEEERAAIDAFVWTQGEDGGYSHMQRTRPQTLAYGLIDSPIAQATWIYEKFYRWTDHSGDPTEAISLDQILDNISLHWFTKSMSARTFWENRNFRFDGAELKLPVAATIFKNDIFKYPRNWAEQSYPNLIFWNEVDNGAHFGSLEQPQQLVDDIRRSFALIR</sequence>
<evidence type="ECO:0000313" key="5">
    <source>
        <dbReference type="EMBL" id="EGK00207.1"/>
    </source>
</evidence>
<dbReference type="InterPro" id="IPR029058">
    <property type="entry name" value="AB_hydrolase_fold"/>
</dbReference>
<dbReference type="Pfam" id="PF06441">
    <property type="entry name" value="EHN"/>
    <property type="match status" value="1"/>
</dbReference>
<dbReference type="Gene3D" id="3.40.50.1820">
    <property type="entry name" value="alpha/beta hydrolase"/>
    <property type="match status" value="1"/>
</dbReference>
<keyword evidence="6" id="KW-1185">Reference proteome</keyword>
<name>F5J287_9BACT</name>
<dbReference type="AlphaFoldDB" id="F5J287"/>
<accession>F5J287</accession>
<protein>
    <recommendedName>
        <fullName evidence="4">Epoxide hydrolase N-terminal domain-containing protein</fullName>
    </recommendedName>
</protein>
<feature type="domain" description="Epoxide hydrolase N-terminal" evidence="4">
    <location>
        <begin position="12"/>
        <end position="115"/>
    </location>
</feature>
<keyword evidence="2" id="KW-0058">Aromatic hydrocarbons catabolism</keyword>
<dbReference type="InterPro" id="IPR010497">
    <property type="entry name" value="Epoxide_hydro_N"/>
</dbReference>
<dbReference type="PANTHER" id="PTHR21661">
    <property type="entry name" value="EPOXIDE HYDROLASE 1-RELATED"/>
    <property type="match status" value="1"/>
</dbReference>
<dbReference type="GO" id="GO:0097176">
    <property type="term" value="P:epoxide metabolic process"/>
    <property type="evidence" value="ECO:0007669"/>
    <property type="project" value="TreeGrafter"/>
</dbReference>
<dbReference type="PIRSF" id="PIRSF001112">
    <property type="entry name" value="Epoxide_hydrolase"/>
    <property type="match status" value="1"/>
</dbReference>
<dbReference type="PANTHER" id="PTHR21661:SF35">
    <property type="entry name" value="EPOXIDE HYDROLASE"/>
    <property type="match status" value="1"/>
</dbReference>
<dbReference type="PRINTS" id="PR00412">
    <property type="entry name" value="EPOXHYDRLASE"/>
</dbReference>
<dbReference type="Proteomes" id="UP000004913">
    <property type="component" value="Unassembled WGS sequence"/>
</dbReference>
<comment type="caution">
    <text evidence="5">The sequence shown here is derived from an EMBL/GenBank/DDBJ whole genome shotgun (WGS) entry which is preliminary data.</text>
</comment>
<dbReference type="OrthoDB" id="9780932at2"/>
<evidence type="ECO:0000259" key="4">
    <source>
        <dbReference type="Pfam" id="PF06441"/>
    </source>
</evidence>
<dbReference type="HOGENOM" id="CLU_019414_0_1_10"/>
<dbReference type="GO" id="GO:0004301">
    <property type="term" value="F:epoxide hydrolase activity"/>
    <property type="evidence" value="ECO:0007669"/>
    <property type="project" value="TreeGrafter"/>
</dbReference>
<dbReference type="InterPro" id="IPR000639">
    <property type="entry name" value="Epox_hydrolase-like"/>
</dbReference>
<dbReference type="EMBL" id="ADLV01000039">
    <property type="protein sequence ID" value="EGK00207.1"/>
    <property type="molecule type" value="Genomic_DNA"/>
</dbReference>
<reference evidence="5 6" key="1">
    <citation type="submission" date="2011-04" db="EMBL/GenBank/DDBJ databases">
        <title>The Genome Sequence of Dysgonomonas gadei ATCC BAA-286.</title>
        <authorList>
            <consortium name="The Broad Institute Genome Sequencing Platform"/>
            <person name="Earl A."/>
            <person name="Ward D."/>
            <person name="Feldgarden M."/>
            <person name="Gevers D."/>
            <person name="Pudlo N."/>
            <person name="Martens E."/>
            <person name="Allen-Vercoe E."/>
            <person name="Young S.K."/>
            <person name="Zeng Q."/>
            <person name="Gargeya S."/>
            <person name="Fitzgerald M."/>
            <person name="Haas B."/>
            <person name="Abouelleil A."/>
            <person name="Alvarado L."/>
            <person name="Arachchi H.M."/>
            <person name="Berlin A."/>
            <person name="Brown A."/>
            <person name="Chapman S.B."/>
            <person name="Chen Z."/>
            <person name="Dunbar C."/>
            <person name="Freedman E."/>
            <person name="Gearin G."/>
            <person name="Gellesch M."/>
            <person name="Goldberg J."/>
            <person name="Griggs A."/>
            <person name="Gujja S."/>
            <person name="Heiman D."/>
            <person name="Howarth C."/>
            <person name="Larson L."/>
            <person name="Lui A."/>
            <person name="MacDonald P.J.P."/>
            <person name="Mehta T."/>
            <person name="Montmayeur A."/>
            <person name="Murphy C."/>
            <person name="Neiman D."/>
            <person name="Pearson M."/>
            <person name="Priest M."/>
            <person name="Roberts A."/>
            <person name="Saif S."/>
            <person name="Shea T."/>
            <person name="Shenoy N."/>
            <person name="Sisk P."/>
            <person name="Stolte C."/>
            <person name="Sykes S."/>
            <person name="Yandava C."/>
            <person name="Wortman J."/>
            <person name="Nusbaum C."/>
            <person name="Birren B."/>
        </authorList>
    </citation>
    <scope>NUCLEOTIDE SEQUENCE [LARGE SCALE GENOMIC DNA]</scope>
    <source>
        <strain evidence="5 6">ATCC BAA-286</strain>
    </source>
</reference>
<dbReference type="SUPFAM" id="SSF53474">
    <property type="entry name" value="alpha/beta-Hydrolases"/>
    <property type="match status" value="1"/>
</dbReference>
<gene>
    <name evidence="5" type="ORF">HMPREF9455_03346</name>
</gene>
<organism evidence="5 6">
    <name type="scientific">Dysgonomonas gadei ATCC BAA-286</name>
    <dbReference type="NCBI Taxonomy" id="742766"/>
    <lineage>
        <taxon>Bacteria</taxon>
        <taxon>Pseudomonadati</taxon>
        <taxon>Bacteroidota</taxon>
        <taxon>Bacteroidia</taxon>
        <taxon>Bacteroidales</taxon>
        <taxon>Dysgonomonadaceae</taxon>
        <taxon>Dysgonomonas</taxon>
    </lineage>
</organism>
<dbReference type="eggNOG" id="COG0596">
    <property type="taxonomic scope" value="Bacteria"/>
</dbReference>
<evidence type="ECO:0000313" key="6">
    <source>
        <dbReference type="Proteomes" id="UP000004913"/>
    </source>
</evidence>
<dbReference type="InterPro" id="IPR016292">
    <property type="entry name" value="Epoxide_hydrolase"/>
</dbReference>
<evidence type="ECO:0000256" key="1">
    <source>
        <dbReference type="ARBA" id="ARBA00010088"/>
    </source>
</evidence>
<dbReference type="STRING" id="742766.HMPREF9455_03346"/>
<proteinExistence type="inferred from homology"/>
<keyword evidence="3" id="KW-0378">Hydrolase</keyword>
<comment type="similarity">
    <text evidence="1">Belongs to the peptidase S33 family.</text>
</comment>